<dbReference type="GO" id="GO:0032541">
    <property type="term" value="C:cortical endoplasmic reticulum"/>
    <property type="evidence" value="ECO:0007669"/>
    <property type="project" value="TreeGrafter"/>
</dbReference>
<feature type="domain" description="Anoctamin alpha-beta plait" evidence="7">
    <location>
        <begin position="36"/>
        <end position="161"/>
    </location>
</feature>
<feature type="transmembrane region" description="Helical" evidence="5">
    <location>
        <begin position="313"/>
        <end position="336"/>
    </location>
</feature>
<comment type="caution">
    <text evidence="8">The sequence shown here is derived from an EMBL/GenBank/DDBJ whole genome shotgun (WGS) entry which is preliminary data.</text>
</comment>
<dbReference type="EMBL" id="MCGN01000004">
    <property type="protein sequence ID" value="ORY98159.1"/>
    <property type="molecule type" value="Genomic_DNA"/>
</dbReference>
<feature type="domain" description="Anoctamin transmembrane" evidence="6">
    <location>
        <begin position="197"/>
        <end position="650"/>
    </location>
</feature>
<keyword evidence="3 5" id="KW-1133">Transmembrane helix</keyword>
<dbReference type="OrthoDB" id="296386at2759"/>
<feature type="transmembrane region" description="Helical" evidence="5">
    <location>
        <begin position="576"/>
        <end position="602"/>
    </location>
</feature>
<dbReference type="GO" id="GO:0005254">
    <property type="term" value="F:chloride channel activity"/>
    <property type="evidence" value="ECO:0007669"/>
    <property type="project" value="TreeGrafter"/>
</dbReference>
<feature type="transmembrane region" description="Helical" evidence="5">
    <location>
        <begin position="446"/>
        <end position="468"/>
    </location>
</feature>
<dbReference type="PANTHER" id="PTHR12308">
    <property type="entry name" value="ANOCTAMIN"/>
    <property type="match status" value="1"/>
</dbReference>
<name>A0A1X2HGY4_SYNRA</name>
<dbReference type="Proteomes" id="UP000242180">
    <property type="component" value="Unassembled WGS sequence"/>
</dbReference>
<dbReference type="FunCoup" id="A0A1X2HGY4">
    <property type="interactions" value="81"/>
</dbReference>
<dbReference type="OMA" id="YNGPLKT"/>
<reference evidence="8 9" key="1">
    <citation type="submission" date="2016-07" db="EMBL/GenBank/DDBJ databases">
        <title>Pervasive Adenine N6-methylation of Active Genes in Fungi.</title>
        <authorList>
            <consortium name="DOE Joint Genome Institute"/>
            <person name="Mondo S.J."/>
            <person name="Dannebaum R.O."/>
            <person name="Kuo R.C."/>
            <person name="Labutti K."/>
            <person name="Haridas S."/>
            <person name="Kuo A."/>
            <person name="Salamov A."/>
            <person name="Ahrendt S.R."/>
            <person name="Lipzen A."/>
            <person name="Sullivan W."/>
            <person name="Andreopoulos W.B."/>
            <person name="Clum A."/>
            <person name="Lindquist E."/>
            <person name="Daum C."/>
            <person name="Ramamoorthy G.K."/>
            <person name="Gryganskyi A."/>
            <person name="Culley D."/>
            <person name="Magnuson J.K."/>
            <person name="James T.Y."/>
            <person name="O'Malley M.A."/>
            <person name="Stajich J.E."/>
            <person name="Spatafora J.W."/>
            <person name="Visel A."/>
            <person name="Grigoriev I.V."/>
        </authorList>
    </citation>
    <scope>NUCLEOTIDE SEQUENCE [LARGE SCALE GENOMIC DNA]</scope>
    <source>
        <strain evidence="8 9">NRRL 2496</strain>
    </source>
</reference>
<evidence type="ECO:0000259" key="7">
    <source>
        <dbReference type="Pfam" id="PF20877"/>
    </source>
</evidence>
<protein>
    <submittedName>
        <fullName evidence="8">Calcium-activated chloride channel-domain-containing protein</fullName>
    </submittedName>
</protein>
<dbReference type="PANTHER" id="PTHR12308:SF73">
    <property type="entry name" value="ANOCTAMIN"/>
    <property type="match status" value="1"/>
</dbReference>
<accession>A0A1X2HGY4</accession>
<organism evidence="8 9">
    <name type="scientific">Syncephalastrum racemosum</name>
    <name type="common">Filamentous fungus</name>
    <dbReference type="NCBI Taxonomy" id="13706"/>
    <lineage>
        <taxon>Eukaryota</taxon>
        <taxon>Fungi</taxon>
        <taxon>Fungi incertae sedis</taxon>
        <taxon>Mucoromycota</taxon>
        <taxon>Mucoromycotina</taxon>
        <taxon>Mucoromycetes</taxon>
        <taxon>Mucorales</taxon>
        <taxon>Syncephalastraceae</taxon>
        <taxon>Syncephalastrum</taxon>
    </lineage>
</organism>
<keyword evidence="4 5" id="KW-0472">Membrane</keyword>
<dbReference type="Pfam" id="PF20877">
    <property type="entry name" value="Anoctamin_N"/>
    <property type="match status" value="1"/>
</dbReference>
<dbReference type="InterPro" id="IPR049452">
    <property type="entry name" value="Anoctamin_TM"/>
</dbReference>
<feature type="transmembrane region" description="Helical" evidence="5">
    <location>
        <begin position="348"/>
        <end position="368"/>
    </location>
</feature>
<evidence type="ECO:0000256" key="2">
    <source>
        <dbReference type="ARBA" id="ARBA00022692"/>
    </source>
</evidence>
<evidence type="ECO:0000256" key="4">
    <source>
        <dbReference type="ARBA" id="ARBA00023136"/>
    </source>
</evidence>
<feature type="transmembrane region" description="Helical" evidence="5">
    <location>
        <begin position="389"/>
        <end position="415"/>
    </location>
</feature>
<dbReference type="GO" id="GO:0016020">
    <property type="term" value="C:membrane"/>
    <property type="evidence" value="ECO:0007669"/>
    <property type="project" value="UniProtKB-SubCell"/>
</dbReference>
<feature type="transmembrane region" description="Helical" evidence="5">
    <location>
        <begin position="614"/>
        <end position="634"/>
    </location>
</feature>
<comment type="subcellular location">
    <subcellularLocation>
        <location evidence="1">Membrane</location>
        <topology evidence="1">Multi-pass membrane protein</topology>
    </subcellularLocation>
</comment>
<evidence type="ECO:0000313" key="9">
    <source>
        <dbReference type="Proteomes" id="UP000242180"/>
    </source>
</evidence>
<dbReference type="AlphaFoldDB" id="A0A1X2HGY4"/>
<evidence type="ECO:0000256" key="5">
    <source>
        <dbReference type="SAM" id="Phobius"/>
    </source>
</evidence>
<evidence type="ECO:0000313" key="8">
    <source>
        <dbReference type="EMBL" id="ORY98159.1"/>
    </source>
</evidence>
<proteinExistence type="predicted"/>
<gene>
    <name evidence="8" type="ORF">BCR43DRAFT_437680</name>
</gene>
<keyword evidence="9" id="KW-1185">Reference proteome</keyword>
<evidence type="ECO:0000259" key="6">
    <source>
        <dbReference type="Pfam" id="PF04547"/>
    </source>
</evidence>
<feature type="transmembrane region" description="Helical" evidence="5">
    <location>
        <begin position="238"/>
        <end position="256"/>
    </location>
</feature>
<feature type="transmembrane region" description="Helical" evidence="5">
    <location>
        <begin position="205"/>
        <end position="232"/>
    </location>
</feature>
<evidence type="ECO:0000256" key="1">
    <source>
        <dbReference type="ARBA" id="ARBA00004141"/>
    </source>
</evidence>
<evidence type="ECO:0000256" key="3">
    <source>
        <dbReference type="ARBA" id="ARBA00022989"/>
    </source>
</evidence>
<dbReference type="InterPro" id="IPR007632">
    <property type="entry name" value="Anoctamin"/>
</dbReference>
<keyword evidence="2 5" id="KW-0812">Transmembrane</keyword>
<dbReference type="STRING" id="13706.A0A1X2HGY4"/>
<dbReference type="InParanoid" id="A0A1X2HGY4"/>
<dbReference type="Pfam" id="PF04547">
    <property type="entry name" value="Anoctamin"/>
    <property type="match status" value="1"/>
</dbReference>
<sequence>MKGPKSFSHLFPPVAVTKTPNLDDPSGNAGRLANGGVDYVIELEFPADKKSRNTVEPRVLQSLSTLKDKLSQSGLQYQVKPGRTPGQVLILVVCPLPTLQEEFRRQRVRDFLLGIQVSGDRDSIASQDCRNLTDAERLRIVHDILTGSSSEGGAGISPSVDPYVKSIFPLHDDQFDKEWIRTWSKKWLIDTDDLTNIRNHFGEKIAFYFAFLQNYFLWLSVPTGLGVFVYLAGLRTLTVWYSVAMLVWSVTFIEMWKRKERELAITWDVHNCSKYEKRRLEFKGDKVVPDQVTGEEMPYTPAWKIFFRRALSVPGVAIGAVLLSIIVACVFVLQLFLHEYYEGPMRQVLHYAPTIGYVLLIPTMANIYSKWMRVLNNWEMHKTETSWEYFYTQKIFIANFLIAYLSLFFIAWVYIPFGDHVLPYLTDLNIKHSHTKVDFARLRAQLVYFIVTGQVIGFATEMILPYAMKKLMPKAKKMLHREDGTEVEKRDENEEASSSEARIMKKIHREVALPDYNIYTDYVEMVIQYGYVSMFSSVWPLAAFCCMLNNWIELRGDAVKICKYTRRPTPLRAEGIGAWVVNMETLTWLSSITMASFAYLFHPSTNIHSPYTPIFSLLAILLAEHLYVVTRAVVRAALNFLPSWSDIVLRKNEFSLKKMWLDRLMQGGKETRSLPDDGDYFDASARALWNGRGGVDEFDRATQLVKDAFKTD</sequence>
<dbReference type="InterPro" id="IPR049456">
    <property type="entry name" value="Anoctamin_N_fung"/>
</dbReference>